<name>A0ABN7SMH4_OIKDI</name>
<dbReference type="Pfam" id="PF11027">
    <property type="entry name" value="DUF2615"/>
    <property type="match status" value="1"/>
</dbReference>
<evidence type="ECO:0000256" key="3">
    <source>
        <dbReference type="SAM" id="Phobius"/>
    </source>
</evidence>
<evidence type="ECO:0000313" key="4">
    <source>
        <dbReference type="EMBL" id="CAG5104530.1"/>
    </source>
</evidence>
<evidence type="ECO:0000256" key="2">
    <source>
        <dbReference type="SAM" id="MobiDB-lite"/>
    </source>
</evidence>
<dbReference type="EMBL" id="OU015566">
    <property type="protein sequence ID" value="CAG5104530.1"/>
    <property type="molecule type" value="Genomic_DNA"/>
</dbReference>
<feature type="region of interest" description="Disordered" evidence="2">
    <location>
        <begin position="82"/>
        <end position="110"/>
    </location>
</feature>
<feature type="transmembrane region" description="Helical" evidence="3">
    <location>
        <begin position="58"/>
        <end position="78"/>
    </location>
</feature>
<evidence type="ECO:0000313" key="5">
    <source>
        <dbReference type="Proteomes" id="UP001158576"/>
    </source>
</evidence>
<gene>
    <name evidence="4" type="ORF">OKIOD_LOCUS10073</name>
</gene>
<organism evidence="4 5">
    <name type="scientific">Oikopleura dioica</name>
    <name type="common">Tunicate</name>
    <dbReference type="NCBI Taxonomy" id="34765"/>
    <lineage>
        <taxon>Eukaryota</taxon>
        <taxon>Metazoa</taxon>
        <taxon>Chordata</taxon>
        <taxon>Tunicata</taxon>
        <taxon>Appendicularia</taxon>
        <taxon>Copelata</taxon>
        <taxon>Oikopleuridae</taxon>
        <taxon>Oikopleura</taxon>
    </lineage>
</organism>
<keyword evidence="3" id="KW-1133">Transmembrane helix</keyword>
<dbReference type="PANTHER" id="PTHR31019:SF1">
    <property type="entry name" value="SMALL INTEGRAL MEMBRANE PROTEIN 14"/>
    <property type="match status" value="1"/>
</dbReference>
<dbReference type="PANTHER" id="PTHR31019">
    <property type="entry name" value="SMALL INTEGRAL MEMBRANE PROTEIN 14"/>
    <property type="match status" value="1"/>
</dbReference>
<dbReference type="Proteomes" id="UP001158576">
    <property type="component" value="Chromosome 1"/>
</dbReference>
<accession>A0ABN7SMH4</accession>
<protein>
    <recommendedName>
        <fullName evidence="1">Small integral membrane protein 14</fullName>
    </recommendedName>
</protein>
<dbReference type="InterPro" id="IPR020309">
    <property type="entry name" value="Smim-14"/>
</dbReference>
<proteinExistence type="predicted"/>
<sequence>MNYEFLERFENKKAKMDMCECICTFQHAMRRLVEVLNRAQNYCSDDGAGDGHQNPAQAANTFLMMFLFMLFAAVMFRLRPNSNRDRDQAQKPTGGPPGGSNGPGPGGLST</sequence>
<keyword evidence="3" id="KW-0812">Transmembrane</keyword>
<feature type="compositionally biased region" description="Gly residues" evidence="2">
    <location>
        <begin position="96"/>
        <end position="110"/>
    </location>
</feature>
<evidence type="ECO:0000256" key="1">
    <source>
        <dbReference type="ARBA" id="ARBA00017902"/>
    </source>
</evidence>
<keyword evidence="3" id="KW-0472">Membrane</keyword>
<keyword evidence="5" id="KW-1185">Reference proteome</keyword>
<reference evidence="4 5" key="1">
    <citation type="submission" date="2021-04" db="EMBL/GenBank/DDBJ databases">
        <authorList>
            <person name="Bliznina A."/>
        </authorList>
    </citation>
    <scope>NUCLEOTIDE SEQUENCE [LARGE SCALE GENOMIC DNA]</scope>
</reference>